<name>A0A166D0W0_9AGAM</name>
<dbReference type="InterPro" id="IPR014752">
    <property type="entry name" value="Arrestin-like_C"/>
</dbReference>
<dbReference type="OrthoDB" id="2742096at2759"/>
<keyword evidence="3" id="KW-1185">Reference proteome</keyword>
<evidence type="ECO:0000256" key="1">
    <source>
        <dbReference type="SAM" id="MobiDB-lite"/>
    </source>
</evidence>
<evidence type="ECO:0000313" key="3">
    <source>
        <dbReference type="Proteomes" id="UP000076798"/>
    </source>
</evidence>
<evidence type="ECO:0000313" key="2">
    <source>
        <dbReference type="EMBL" id="KZT38030.1"/>
    </source>
</evidence>
<dbReference type="EMBL" id="KV428071">
    <property type="protein sequence ID" value="KZT38030.1"/>
    <property type="molecule type" value="Genomic_DNA"/>
</dbReference>
<reference evidence="2 3" key="1">
    <citation type="journal article" date="2016" name="Mol. Biol. Evol.">
        <title>Comparative Genomics of Early-Diverging Mushroom-Forming Fungi Provides Insights into the Origins of Lignocellulose Decay Capabilities.</title>
        <authorList>
            <person name="Nagy L.G."/>
            <person name="Riley R."/>
            <person name="Tritt A."/>
            <person name="Adam C."/>
            <person name="Daum C."/>
            <person name="Floudas D."/>
            <person name="Sun H."/>
            <person name="Yadav J.S."/>
            <person name="Pangilinan J."/>
            <person name="Larsson K.H."/>
            <person name="Matsuura K."/>
            <person name="Barry K."/>
            <person name="Labutti K."/>
            <person name="Kuo R."/>
            <person name="Ohm R.A."/>
            <person name="Bhattacharya S.S."/>
            <person name="Shirouzu T."/>
            <person name="Yoshinaga Y."/>
            <person name="Martin F.M."/>
            <person name="Grigoriev I.V."/>
            <person name="Hibbett D.S."/>
        </authorList>
    </citation>
    <scope>NUCLEOTIDE SEQUENCE [LARGE SCALE GENOMIC DNA]</scope>
    <source>
        <strain evidence="2 3">HHB10207 ss-3</strain>
    </source>
</reference>
<feature type="compositionally biased region" description="Low complexity" evidence="1">
    <location>
        <begin position="382"/>
        <end position="402"/>
    </location>
</feature>
<protein>
    <recommendedName>
        <fullName evidence="4">Arrestin-like N-terminal domain-containing protein</fullName>
    </recommendedName>
</protein>
<sequence>MSSPHSSALSLSLKQGPVTPGPEAISGVVRLNLPLVRASGINEVVVKLIGEVKTNVFVSQFGVDMNQLGTLDKPLIDLSQSLWTAQIPTNSRTDEISIPFAFDIPISPSLPPSFKLHHDDIGGSVTYTVHLLGIKSPPCSGTESTSLAWNRINIGRSNIQITRPITFVPLDLALSSSSSHSSLPSPPWSPLPLSPSAPPSETSSLYSYSTTSTLTPRPPKIYKTSLSLRPPYAFFSPPATIHASVVLPSLPSLPLNHPLSILITLQSISPPLPPSSSSHPEKFKFPKLPNGVDGFDLRLACCVKLSTNSANSSAGGGGGRERMVGWEIVAGREGDASGLEQVKGQSDVSGCGGLGDWKKNATLEISQPTWIPSSPPSPSSPSSPQTPSSPSSLSSSPTFHAPSSPPSPPEGQGQGLGHFTQKLTLSTTLTLPTTLPPSFSTRLLSTKYYIQLRVPFSGLNNNLLLNVGPLDVSSGIYPTSSMGATGAMGMGMGMGMMGMGARGGAFGFGDDNLAGRGVRELPPSYWDVTSTGTNPDPSGRQPAYLSS</sequence>
<dbReference type="AlphaFoldDB" id="A0A166D0W0"/>
<dbReference type="Proteomes" id="UP000076798">
    <property type="component" value="Unassembled WGS sequence"/>
</dbReference>
<feature type="region of interest" description="Disordered" evidence="1">
    <location>
        <begin position="367"/>
        <end position="417"/>
    </location>
</feature>
<accession>A0A166D0W0</accession>
<gene>
    <name evidence="2" type="ORF">SISSUDRAFT_787528</name>
</gene>
<organism evidence="2 3">
    <name type="scientific">Sistotremastrum suecicum HHB10207 ss-3</name>
    <dbReference type="NCBI Taxonomy" id="1314776"/>
    <lineage>
        <taxon>Eukaryota</taxon>
        <taxon>Fungi</taxon>
        <taxon>Dikarya</taxon>
        <taxon>Basidiomycota</taxon>
        <taxon>Agaricomycotina</taxon>
        <taxon>Agaricomycetes</taxon>
        <taxon>Sistotremastrales</taxon>
        <taxon>Sistotremastraceae</taxon>
        <taxon>Sistotremastrum</taxon>
    </lineage>
</organism>
<feature type="compositionally biased region" description="Polar residues" evidence="1">
    <location>
        <begin position="527"/>
        <end position="536"/>
    </location>
</feature>
<evidence type="ECO:0008006" key="4">
    <source>
        <dbReference type="Google" id="ProtNLM"/>
    </source>
</evidence>
<dbReference type="Gene3D" id="2.60.40.640">
    <property type="match status" value="1"/>
</dbReference>
<proteinExistence type="predicted"/>
<feature type="region of interest" description="Disordered" evidence="1">
    <location>
        <begin position="525"/>
        <end position="547"/>
    </location>
</feature>